<organism evidence="2 3">
    <name type="scientific">Mucor flavus</name>
    <dbReference type="NCBI Taxonomy" id="439312"/>
    <lineage>
        <taxon>Eukaryota</taxon>
        <taxon>Fungi</taxon>
        <taxon>Fungi incertae sedis</taxon>
        <taxon>Mucoromycota</taxon>
        <taxon>Mucoromycotina</taxon>
        <taxon>Mucoromycetes</taxon>
        <taxon>Mucorales</taxon>
        <taxon>Mucorineae</taxon>
        <taxon>Mucoraceae</taxon>
        <taxon>Mucor</taxon>
    </lineage>
</organism>
<evidence type="ECO:0000313" key="2">
    <source>
        <dbReference type="EMBL" id="GAA5815125.1"/>
    </source>
</evidence>
<keyword evidence="1" id="KW-0732">Signal</keyword>
<reference evidence="2 3" key="1">
    <citation type="submission" date="2024-04" db="EMBL/GenBank/DDBJ databases">
        <title>genome sequences of Mucor flavus KT1a and Helicostylum pulchrum KT1b strains isolated from the surface of a dry-aged beef.</title>
        <authorList>
            <person name="Toyotome T."/>
            <person name="Hosono M."/>
            <person name="Torimaru M."/>
            <person name="Fukuda K."/>
            <person name="Mikami N."/>
        </authorList>
    </citation>
    <scope>NUCLEOTIDE SEQUENCE [LARGE SCALE GENOMIC DNA]</scope>
    <source>
        <strain evidence="2 3">KT1a</strain>
    </source>
</reference>
<feature type="chain" id="PRO_5045982746" evidence="1">
    <location>
        <begin position="18"/>
        <end position="167"/>
    </location>
</feature>
<name>A0ABP9Z7M6_9FUNG</name>
<evidence type="ECO:0000256" key="1">
    <source>
        <dbReference type="SAM" id="SignalP"/>
    </source>
</evidence>
<gene>
    <name evidence="2" type="ORF">MFLAVUS_008631</name>
</gene>
<accession>A0ABP9Z7M6</accession>
<dbReference type="EMBL" id="BAABUK010000024">
    <property type="protein sequence ID" value="GAA5815125.1"/>
    <property type="molecule type" value="Genomic_DNA"/>
</dbReference>
<proteinExistence type="predicted"/>
<feature type="signal peptide" evidence="1">
    <location>
        <begin position="1"/>
        <end position="17"/>
    </location>
</feature>
<protein>
    <submittedName>
        <fullName evidence="2">Uncharacterized protein</fullName>
    </submittedName>
</protein>
<sequence>MRISIAIFILAVPSVLAAVIIRPDSKAQSIVEDNNAAGCITNILQMRPNSVTYRAENVSSQHHSIAASVSAVASISKQWSPVSYHVQSERETYIHLEYKADKADTYAVSPPIISEARPLAIKVEISVGDIYFSQTDSYSVPDLSSIPFIKNYPDFPDNPSPAKENII</sequence>
<comment type="caution">
    <text evidence="2">The sequence shown here is derived from an EMBL/GenBank/DDBJ whole genome shotgun (WGS) entry which is preliminary data.</text>
</comment>
<evidence type="ECO:0000313" key="3">
    <source>
        <dbReference type="Proteomes" id="UP001473302"/>
    </source>
</evidence>
<dbReference type="Proteomes" id="UP001473302">
    <property type="component" value="Unassembled WGS sequence"/>
</dbReference>
<keyword evidence="3" id="KW-1185">Reference proteome</keyword>